<dbReference type="Proteomes" id="UP000887320">
    <property type="component" value="Unassembled WGS sequence"/>
</dbReference>
<gene>
    <name evidence="2" type="ORF">KW868_04055</name>
</gene>
<sequence length="159" mass="18219">MRRTKLQYLLFILSFLLCAELKAQSPLDEPFLQVGAVDDQFNIINLELYNGLVKVINHNFSNIKPNQSDDLTNISRIRLTSNGLLLVSDLKGIVSTEDLSEKFDENKYKNLTKNNICSKSDLLESEVFKKTTRGNIVYQLNNAKGEFLKSFTMNYKECL</sequence>
<organism evidence="2 3">
    <name type="scientific">Acinetobacter guillouiae</name>
    <name type="common">Acinetobacter genomosp. 11</name>
    <dbReference type="NCBI Taxonomy" id="106649"/>
    <lineage>
        <taxon>Bacteria</taxon>
        <taxon>Pseudomonadati</taxon>
        <taxon>Pseudomonadota</taxon>
        <taxon>Gammaproteobacteria</taxon>
        <taxon>Moraxellales</taxon>
        <taxon>Moraxellaceae</taxon>
        <taxon>Acinetobacter</taxon>
    </lineage>
</organism>
<name>A0A8X8GFN0_ACIGI</name>
<proteinExistence type="predicted"/>
<keyword evidence="1" id="KW-0732">Signal</keyword>
<protein>
    <submittedName>
        <fullName evidence="2">Uncharacterized protein</fullName>
    </submittedName>
</protein>
<feature type="chain" id="PRO_5036499855" evidence="1">
    <location>
        <begin position="24"/>
        <end position="159"/>
    </location>
</feature>
<reference evidence="2" key="1">
    <citation type="submission" date="2021-07" db="EMBL/GenBank/DDBJ databases">
        <authorList>
            <person name="Fernandez M."/>
            <person name="Pereira P."/>
            <person name="Torres Tejerizo G.A."/>
            <person name="Gonzalez P."/>
            <person name="Agostini E."/>
        </authorList>
    </citation>
    <scope>NUCLEOTIDE SEQUENCE</scope>
    <source>
        <strain evidence="2">SFC 500-1A</strain>
    </source>
</reference>
<accession>A0A8X8GFN0</accession>
<feature type="signal peptide" evidence="1">
    <location>
        <begin position="1"/>
        <end position="23"/>
    </location>
</feature>
<dbReference type="EMBL" id="JAHWXT010000001">
    <property type="protein sequence ID" value="MCF0263641.1"/>
    <property type="molecule type" value="Genomic_DNA"/>
</dbReference>
<evidence type="ECO:0000313" key="2">
    <source>
        <dbReference type="EMBL" id="MCF0263641.1"/>
    </source>
</evidence>
<comment type="caution">
    <text evidence="2">The sequence shown here is derived from an EMBL/GenBank/DDBJ whole genome shotgun (WGS) entry which is preliminary data.</text>
</comment>
<dbReference type="AlphaFoldDB" id="A0A8X8GFN0"/>
<evidence type="ECO:0000313" key="3">
    <source>
        <dbReference type="Proteomes" id="UP000887320"/>
    </source>
</evidence>
<evidence type="ECO:0000256" key="1">
    <source>
        <dbReference type="SAM" id="SignalP"/>
    </source>
</evidence>